<keyword evidence="2" id="KW-1185">Reference proteome</keyword>
<proteinExistence type="predicted"/>
<dbReference type="AlphaFoldDB" id="A0ABD2XWI6"/>
<dbReference type="EMBL" id="JBJUIK010000017">
    <property type="protein sequence ID" value="KAL3497927.1"/>
    <property type="molecule type" value="Genomic_DNA"/>
</dbReference>
<gene>
    <name evidence="1" type="ORF">ACH5RR_040659</name>
</gene>
<protein>
    <submittedName>
        <fullName evidence="1">Uncharacterized protein</fullName>
    </submittedName>
</protein>
<dbReference type="Proteomes" id="UP001630127">
    <property type="component" value="Unassembled WGS sequence"/>
</dbReference>
<organism evidence="1 2">
    <name type="scientific">Cinchona calisaya</name>
    <dbReference type="NCBI Taxonomy" id="153742"/>
    <lineage>
        <taxon>Eukaryota</taxon>
        <taxon>Viridiplantae</taxon>
        <taxon>Streptophyta</taxon>
        <taxon>Embryophyta</taxon>
        <taxon>Tracheophyta</taxon>
        <taxon>Spermatophyta</taxon>
        <taxon>Magnoliopsida</taxon>
        <taxon>eudicotyledons</taxon>
        <taxon>Gunneridae</taxon>
        <taxon>Pentapetalae</taxon>
        <taxon>asterids</taxon>
        <taxon>lamiids</taxon>
        <taxon>Gentianales</taxon>
        <taxon>Rubiaceae</taxon>
        <taxon>Cinchonoideae</taxon>
        <taxon>Cinchoneae</taxon>
        <taxon>Cinchona</taxon>
    </lineage>
</organism>
<reference evidence="1 2" key="1">
    <citation type="submission" date="2024-11" db="EMBL/GenBank/DDBJ databases">
        <title>A near-complete genome assembly of Cinchona calisaya.</title>
        <authorList>
            <person name="Lian D.C."/>
            <person name="Zhao X.W."/>
            <person name="Wei L."/>
        </authorList>
    </citation>
    <scope>NUCLEOTIDE SEQUENCE [LARGE SCALE GENOMIC DNA]</scope>
    <source>
        <tissue evidence="1">Nenye</tissue>
    </source>
</reference>
<evidence type="ECO:0000313" key="2">
    <source>
        <dbReference type="Proteomes" id="UP001630127"/>
    </source>
</evidence>
<evidence type="ECO:0000313" key="1">
    <source>
        <dbReference type="EMBL" id="KAL3497927.1"/>
    </source>
</evidence>
<comment type="caution">
    <text evidence="1">The sequence shown here is derived from an EMBL/GenBank/DDBJ whole genome shotgun (WGS) entry which is preliminary data.</text>
</comment>
<name>A0ABD2XWI6_9GENT</name>
<sequence length="112" mass="12967">MLSNKIPAESYNELVTLVTQRLGDAETLEREQIAKILHKTELSNMDHEEVKLNKQLGLLDARRKDTFSILKKDQEELSQVETNLTNLKEEVSKIDNFTTLHAKESKIFEKIK</sequence>
<accession>A0ABD2XWI6</accession>